<gene>
    <name evidence="2" type="ORF">Bequi_04895</name>
</gene>
<name>A0ABT0QYJ7_9MICO</name>
<comment type="caution">
    <text evidence="2">The sequence shown here is derived from an EMBL/GenBank/DDBJ whole genome shotgun (WGS) entry which is preliminary data.</text>
</comment>
<reference evidence="2" key="1">
    <citation type="submission" date="2022-02" db="EMBL/GenBank/DDBJ databases">
        <authorList>
            <person name="Lee M."/>
            <person name="Kim S.-J."/>
            <person name="Jung M.-Y."/>
        </authorList>
    </citation>
    <scope>NUCLEOTIDE SEQUENCE</scope>
    <source>
        <strain evidence="2">JHP9</strain>
    </source>
</reference>
<dbReference type="Proteomes" id="UP001203761">
    <property type="component" value="Unassembled WGS sequence"/>
</dbReference>
<dbReference type="RefSeq" id="WP_249736846.1">
    <property type="nucleotide sequence ID" value="NZ_JAKNCJ010000002.1"/>
</dbReference>
<evidence type="ECO:0000313" key="2">
    <source>
        <dbReference type="EMBL" id="MCL6422729.1"/>
    </source>
</evidence>
<evidence type="ECO:0000256" key="1">
    <source>
        <dbReference type="SAM" id="MobiDB-lite"/>
    </source>
</evidence>
<keyword evidence="3" id="KW-1185">Reference proteome</keyword>
<organism evidence="2 3">
    <name type="scientific">Brachybacterium equifaecis</name>
    <dbReference type="NCBI Taxonomy" id="2910770"/>
    <lineage>
        <taxon>Bacteria</taxon>
        <taxon>Bacillati</taxon>
        <taxon>Actinomycetota</taxon>
        <taxon>Actinomycetes</taxon>
        <taxon>Micrococcales</taxon>
        <taxon>Dermabacteraceae</taxon>
        <taxon>Brachybacterium</taxon>
    </lineage>
</organism>
<sequence>MAKAIIRPYRFAEGHDLGPWSAENEIRIVMTIVFSRGSARRMNDLFDRWMRTLAPDLDSDLSIERAALLGGCALERTNDAGGNVDFVIRSGGADGIDLAASRYIDICDIVRANDPDADVSYAELWRTPRTVEEFRRTRQEKHPSPDWVRVAEED</sequence>
<protein>
    <submittedName>
        <fullName evidence="2">Uncharacterized protein</fullName>
    </submittedName>
</protein>
<evidence type="ECO:0000313" key="3">
    <source>
        <dbReference type="Proteomes" id="UP001203761"/>
    </source>
</evidence>
<accession>A0ABT0QYJ7</accession>
<feature type="region of interest" description="Disordered" evidence="1">
    <location>
        <begin position="133"/>
        <end position="154"/>
    </location>
</feature>
<proteinExistence type="predicted"/>
<dbReference type="EMBL" id="JAKNCJ010000002">
    <property type="protein sequence ID" value="MCL6422729.1"/>
    <property type="molecule type" value="Genomic_DNA"/>
</dbReference>